<keyword evidence="3" id="KW-1185">Reference proteome</keyword>
<dbReference type="InterPro" id="IPR024408">
    <property type="entry name" value="Muramidase"/>
</dbReference>
<protein>
    <submittedName>
        <fullName evidence="2">Protein of uncharacterized function (DUF3380)</fullName>
    </submittedName>
</protein>
<evidence type="ECO:0000313" key="2">
    <source>
        <dbReference type="EMBL" id="SSY81035.1"/>
    </source>
</evidence>
<dbReference type="EMBL" id="UFSO01000003">
    <property type="protein sequence ID" value="SSY81035.1"/>
    <property type="molecule type" value="Genomic_DNA"/>
</dbReference>
<gene>
    <name evidence="2" type="ORF">NCTC10283_02599</name>
</gene>
<accession>A0A376BW50</accession>
<dbReference type="Pfam" id="PF11860">
    <property type="entry name" value="Muramidase"/>
    <property type="match status" value="1"/>
</dbReference>
<evidence type="ECO:0000259" key="1">
    <source>
        <dbReference type="Pfam" id="PF11860"/>
    </source>
</evidence>
<organism evidence="2 3">
    <name type="scientific">Alysiella crassa</name>
    <dbReference type="NCBI Taxonomy" id="153491"/>
    <lineage>
        <taxon>Bacteria</taxon>
        <taxon>Pseudomonadati</taxon>
        <taxon>Pseudomonadota</taxon>
        <taxon>Betaproteobacteria</taxon>
        <taxon>Neisseriales</taxon>
        <taxon>Neisseriaceae</taxon>
        <taxon>Alysiella</taxon>
    </lineage>
</organism>
<evidence type="ECO:0000313" key="3">
    <source>
        <dbReference type="Proteomes" id="UP000254209"/>
    </source>
</evidence>
<proteinExistence type="predicted"/>
<dbReference type="Proteomes" id="UP000254209">
    <property type="component" value="Unassembled WGS sequence"/>
</dbReference>
<reference evidence="2 3" key="1">
    <citation type="submission" date="2018-06" db="EMBL/GenBank/DDBJ databases">
        <authorList>
            <consortium name="Pathogen Informatics"/>
            <person name="Doyle S."/>
        </authorList>
    </citation>
    <scope>NUCLEOTIDE SEQUENCE [LARGE SCALE GENOMIC DNA]</scope>
    <source>
        <strain evidence="2 3">NCTC10283</strain>
    </source>
</reference>
<name>A0A376BW50_9NEIS</name>
<dbReference type="STRING" id="1120980.GCA_000745955_02503"/>
<sequence length="277" mass="31030">MNIDIAIELNHENMDNNATEIQAVEALARDVAAGEVKPTPIKNEDVAWVQRWLNERAGCDLVVDGVWGTASRAAFLSAFAYRHAPAITRAELLQIAHELGDVDTRRIEAVAKVESNGSGWFESGLPKILYERHKFWKHVRNVAARVVSWFANPQAGGYTMDINKNGINDSWEKLAFAMGKDPLAALKSVSIGKFQVLGEHYAQCGYDHPIEMLWAASRSELAQYQMLRDYILHVADLKPEFLALSRHADTNRAFARGYNGVKYEKYAYHTKLADALA</sequence>
<dbReference type="AlphaFoldDB" id="A0A376BW50"/>
<feature type="domain" description="N-acetylmuramidase" evidence="1">
    <location>
        <begin position="106"/>
        <end position="276"/>
    </location>
</feature>